<keyword evidence="3" id="KW-1185">Reference proteome</keyword>
<dbReference type="PANTHER" id="PTHR21771:SF1">
    <property type="entry name" value="MITOCHONDRIA-EATING PROTEIN"/>
    <property type="match status" value="1"/>
</dbReference>
<dbReference type="EMBL" id="OU963865">
    <property type="protein sequence ID" value="CAH0389093.1"/>
    <property type="molecule type" value="Genomic_DNA"/>
</dbReference>
<feature type="compositionally biased region" description="Low complexity" evidence="1">
    <location>
        <begin position="233"/>
        <end position="252"/>
    </location>
</feature>
<reference evidence="2" key="1">
    <citation type="submission" date="2021-12" db="EMBL/GenBank/DDBJ databases">
        <authorList>
            <person name="King R."/>
        </authorList>
    </citation>
    <scope>NUCLEOTIDE SEQUENCE</scope>
</reference>
<evidence type="ECO:0000313" key="3">
    <source>
        <dbReference type="Proteomes" id="UP001152759"/>
    </source>
</evidence>
<dbReference type="Proteomes" id="UP001152759">
    <property type="component" value="Chromosome 4"/>
</dbReference>
<accession>A0A9P0F4A1</accession>
<dbReference type="GO" id="GO:0035695">
    <property type="term" value="P:mitophagy by internal vacuole formation"/>
    <property type="evidence" value="ECO:0007669"/>
    <property type="project" value="TreeGrafter"/>
</dbReference>
<evidence type="ECO:0000313" key="2">
    <source>
        <dbReference type="EMBL" id="CAH0389093.1"/>
    </source>
</evidence>
<dbReference type="AlphaFoldDB" id="A0A9P0F4A1"/>
<gene>
    <name evidence="2" type="ORF">BEMITA_LOCUS7958</name>
</gene>
<proteinExistence type="predicted"/>
<dbReference type="InterPro" id="IPR026169">
    <property type="entry name" value="MIEAP"/>
</dbReference>
<sequence>MFAEYLAPIPLVQDPNHSPIPGDIFLVPHPMVKMNRYFEAYPRHSGMLTLPPPPLAQEPGATWNSYNSAPLARAVERIKPERSRHDVSVQKLQWKRSQWVDGFPELVSSMTIADVSPRFAVKRILLLYENAQYREAANFINRLSHGTFKTILGQLPIDVFIDAMPHSVSILEALYAKVFLSSDCGIKTLRPESVLMQLVKLFSNTAGSVERWLGQHPEVTQSDRPVRAEVEESAAGEAASPGQGRRGSGPARARGDPRRVPDEPPRRAEGGIPAARGHVQGCAGEARGAVPGRLREEVSGGLAGSGPGGGLAPAAAVPPAGRYPGAAHQEQDPP</sequence>
<protein>
    <submittedName>
        <fullName evidence="2">Uncharacterized protein</fullName>
    </submittedName>
</protein>
<evidence type="ECO:0000256" key="1">
    <source>
        <dbReference type="SAM" id="MobiDB-lite"/>
    </source>
</evidence>
<name>A0A9P0F4A1_BEMTA</name>
<organism evidence="2 3">
    <name type="scientific">Bemisia tabaci</name>
    <name type="common">Sweetpotato whitefly</name>
    <name type="synonym">Aleurodes tabaci</name>
    <dbReference type="NCBI Taxonomy" id="7038"/>
    <lineage>
        <taxon>Eukaryota</taxon>
        <taxon>Metazoa</taxon>
        <taxon>Ecdysozoa</taxon>
        <taxon>Arthropoda</taxon>
        <taxon>Hexapoda</taxon>
        <taxon>Insecta</taxon>
        <taxon>Pterygota</taxon>
        <taxon>Neoptera</taxon>
        <taxon>Paraneoptera</taxon>
        <taxon>Hemiptera</taxon>
        <taxon>Sternorrhyncha</taxon>
        <taxon>Aleyrodoidea</taxon>
        <taxon>Aleyrodidae</taxon>
        <taxon>Aleyrodinae</taxon>
        <taxon>Bemisia</taxon>
    </lineage>
</organism>
<dbReference type="GO" id="GO:0005741">
    <property type="term" value="C:mitochondrial outer membrane"/>
    <property type="evidence" value="ECO:0007669"/>
    <property type="project" value="InterPro"/>
</dbReference>
<feature type="region of interest" description="Disordered" evidence="1">
    <location>
        <begin position="218"/>
        <end position="334"/>
    </location>
</feature>
<dbReference type="GO" id="GO:0035694">
    <property type="term" value="P:mitochondrial protein catabolic process"/>
    <property type="evidence" value="ECO:0007669"/>
    <property type="project" value="InterPro"/>
</dbReference>
<feature type="compositionally biased region" description="Gly residues" evidence="1">
    <location>
        <begin position="301"/>
        <end position="311"/>
    </location>
</feature>
<dbReference type="PANTHER" id="PTHR21771">
    <property type="entry name" value="MITOCHONDRIA-EATING PROTEIN-RELATED"/>
    <property type="match status" value="1"/>
</dbReference>
<feature type="compositionally biased region" description="Low complexity" evidence="1">
    <location>
        <begin position="312"/>
        <end position="327"/>
    </location>
</feature>
<feature type="compositionally biased region" description="Basic and acidic residues" evidence="1">
    <location>
        <begin position="253"/>
        <end position="269"/>
    </location>
</feature>